<dbReference type="Pfam" id="PF00004">
    <property type="entry name" value="AAA"/>
    <property type="match status" value="1"/>
</dbReference>
<dbReference type="InterPro" id="IPR027417">
    <property type="entry name" value="P-loop_NTPase"/>
</dbReference>
<evidence type="ECO:0000313" key="2">
    <source>
        <dbReference type="EMBL" id="CAB4129613.1"/>
    </source>
</evidence>
<organism evidence="2">
    <name type="scientific">uncultured Caudovirales phage</name>
    <dbReference type="NCBI Taxonomy" id="2100421"/>
    <lineage>
        <taxon>Viruses</taxon>
        <taxon>Duplodnaviria</taxon>
        <taxon>Heunggongvirae</taxon>
        <taxon>Uroviricota</taxon>
        <taxon>Caudoviricetes</taxon>
        <taxon>Peduoviridae</taxon>
        <taxon>Maltschvirus</taxon>
        <taxon>Maltschvirus maltsch</taxon>
    </lineage>
</organism>
<reference evidence="2" key="1">
    <citation type="submission" date="2020-04" db="EMBL/GenBank/DDBJ databases">
        <authorList>
            <person name="Chiriac C."/>
            <person name="Salcher M."/>
            <person name="Ghai R."/>
            <person name="Kavagutti S V."/>
        </authorList>
    </citation>
    <scope>NUCLEOTIDE SEQUENCE</scope>
</reference>
<accession>A0A6J5L8F6</accession>
<dbReference type="EMBL" id="LR796237">
    <property type="protein sequence ID" value="CAB4129613.1"/>
    <property type="molecule type" value="Genomic_DNA"/>
</dbReference>
<name>A0A6J5L8F6_9CAUD</name>
<dbReference type="GO" id="GO:0016887">
    <property type="term" value="F:ATP hydrolysis activity"/>
    <property type="evidence" value="ECO:0007669"/>
    <property type="project" value="InterPro"/>
</dbReference>
<dbReference type="InterPro" id="IPR003959">
    <property type="entry name" value="ATPase_AAA_core"/>
</dbReference>
<evidence type="ECO:0000259" key="1">
    <source>
        <dbReference type="Pfam" id="PF00004"/>
    </source>
</evidence>
<protein>
    <submittedName>
        <fullName evidence="2">ATPase, AAA-type, core</fullName>
    </submittedName>
</protein>
<sequence length="344" mass="38250">MASLVRIINGTYRNSPIVDTVFPLVRPYQVGAKGGFVTVDASGMFGEARQIRVQLDNSNAYEFVNGDAMTEVSANTSDVVVHLVKNKQEETDEQIIERIRERFSILDDMTKAAIAGTVRAMIVSGAPGVGKSFNVEREIEKSTMFDRIAGRKIRSEVVKGSATALGVYATLYRYSDPECVLVFDDCDSLFADPVSLNLLKGALDTGKKRKISWLSDSGLLRREGIPDSFDFKGSVIFITNMNFSNVKSKTLQPHLEALESRCHYVDLTMNTNRDKLLRIKQVIADGMLDEYELGEGATEEIIGFIESNLSKLRELSLRTVVKVADLHKSFPDKWKNMAAVTVMK</sequence>
<proteinExistence type="predicted"/>
<gene>
    <name evidence="2" type="ORF">UFOVP116_57</name>
</gene>
<dbReference type="SUPFAM" id="SSF52540">
    <property type="entry name" value="P-loop containing nucleoside triphosphate hydrolases"/>
    <property type="match status" value="1"/>
</dbReference>
<dbReference type="GO" id="GO:0005524">
    <property type="term" value="F:ATP binding"/>
    <property type="evidence" value="ECO:0007669"/>
    <property type="project" value="InterPro"/>
</dbReference>
<feature type="domain" description="ATPase AAA-type core" evidence="1">
    <location>
        <begin position="121"/>
        <end position="193"/>
    </location>
</feature>
<dbReference type="Gene3D" id="3.40.50.300">
    <property type="entry name" value="P-loop containing nucleotide triphosphate hydrolases"/>
    <property type="match status" value="1"/>
</dbReference>